<dbReference type="EMBL" id="AFNU02000019">
    <property type="protein sequence ID" value="ERJ11011.1"/>
    <property type="molecule type" value="Genomic_DNA"/>
</dbReference>
<evidence type="ECO:0000313" key="3">
    <source>
        <dbReference type="Proteomes" id="UP000005707"/>
    </source>
</evidence>
<gene>
    <name evidence="2" type="ORF">HLPCO_002964</name>
</gene>
<dbReference type="InterPro" id="IPR003607">
    <property type="entry name" value="HD/PDEase_dom"/>
</dbReference>
<protein>
    <submittedName>
        <fullName evidence="2">HD superfamily hydrolase protein</fullName>
    </submittedName>
</protein>
<dbReference type="GO" id="GO:0016787">
    <property type="term" value="F:hydrolase activity"/>
    <property type="evidence" value="ECO:0007669"/>
    <property type="project" value="UniProtKB-KW"/>
</dbReference>
<dbReference type="STRING" id="1033810.HLPCO_002964"/>
<feature type="domain" description="HD" evidence="1">
    <location>
        <begin position="21"/>
        <end position="124"/>
    </location>
</feature>
<dbReference type="Proteomes" id="UP000005707">
    <property type="component" value="Unassembled WGS sequence"/>
</dbReference>
<accession>U2E818</accession>
<dbReference type="RefSeq" id="WP_008825519.1">
    <property type="nucleotide sequence ID" value="NZ_AFNU02000019.1"/>
</dbReference>
<keyword evidence="3" id="KW-1185">Reference proteome</keyword>
<dbReference type="InterPro" id="IPR006674">
    <property type="entry name" value="HD_domain"/>
</dbReference>
<reference evidence="2 3" key="2">
    <citation type="journal article" date="2013" name="PLoS ONE">
        <title>INDIGO - INtegrated Data Warehouse of MIcrobial GenOmes with Examples from the Red Sea Extremophiles.</title>
        <authorList>
            <person name="Alam I."/>
            <person name="Antunes A."/>
            <person name="Kamau A.A."/>
            <person name="Ba Alawi W."/>
            <person name="Kalkatawi M."/>
            <person name="Stingl U."/>
            <person name="Bajic V.B."/>
        </authorList>
    </citation>
    <scope>NUCLEOTIDE SEQUENCE [LARGE SCALE GENOMIC DNA]</scope>
    <source>
        <strain evidence="2 3">SSD-17B</strain>
    </source>
</reference>
<dbReference type="InParanoid" id="U2E818"/>
<dbReference type="OrthoDB" id="155250at2"/>
<name>U2E818_9MOLU</name>
<dbReference type="AlphaFoldDB" id="U2E818"/>
<dbReference type="eggNOG" id="COG2206">
    <property type="taxonomic scope" value="Bacteria"/>
</dbReference>
<organism evidence="2 3">
    <name type="scientific">Haloplasma contractile SSD-17B</name>
    <dbReference type="NCBI Taxonomy" id="1033810"/>
    <lineage>
        <taxon>Bacteria</taxon>
        <taxon>Bacillati</taxon>
        <taxon>Mycoplasmatota</taxon>
        <taxon>Mollicutes</taxon>
        <taxon>Haloplasmatales</taxon>
        <taxon>Haloplasmataceae</taxon>
        <taxon>Haloplasma</taxon>
    </lineage>
</organism>
<reference evidence="2 3" key="1">
    <citation type="journal article" date="2011" name="J. Bacteriol.">
        <title>Genome sequence of Haloplasma contractile, an unusual contractile bacterium from a deep-sea anoxic brine lake.</title>
        <authorList>
            <person name="Antunes A."/>
            <person name="Alam I."/>
            <person name="El Dorry H."/>
            <person name="Siam R."/>
            <person name="Robertson A."/>
            <person name="Bajic V.B."/>
            <person name="Stingl U."/>
        </authorList>
    </citation>
    <scope>NUCLEOTIDE SEQUENCE [LARGE SCALE GENOMIC DNA]</scope>
    <source>
        <strain evidence="2 3">SSD-17B</strain>
    </source>
</reference>
<dbReference type="Gene3D" id="1.10.3210.10">
    <property type="entry name" value="Hypothetical protein af1432"/>
    <property type="match status" value="1"/>
</dbReference>
<dbReference type="Pfam" id="PF01966">
    <property type="entry name" value="HD"/>
    <property type="match status" value="1"/>
</dbReference>
<comment type="caution">
    <text evidence="2">The sequence shown here is derived from an EMBL/GenBank/DDBJ whole genome shotgun (WGS) entry which is preliminary data.</text>
</comment>
<sequence length="163" mass="18795">MLKEKVIVEMKEVFHDMPKGIDHTLNVLQYAESIMDKEMLSNEEKEMISITAILHDVGIPEAKRKYGSSKGEYQEREGAIIAGNILDRIEYDSERANRVCYIVGNHHTKSKINGLDFQIIWEADMLVNLENNKLSQEELKECIKDNFKTDLGIKLAYEKYIDG</sequence>
<keyword evidence="2" id="KW-0378">Hydrolase</keyword>
<evidence type="ECO:0000259" key="1">
    <source>
        <dbReference type="Pfam" id="PF01966"/>
    </source>
</evidence>
<dbReference type="CDD" id="cd00077">
    <property type="entry name" value="HDc"/>
    <property type="match status" value="1"/>
</dbReference>
<dbReference type="SUPFAM" id="SSF109604">
    <property type="entry name" value="HD-domain/PDEase-like"/>
    <property type="match status" value="1"/>
</dbReference>
<proteinExistence type="predicted"/>
<evidence type="ECO:0000313" key="2">
    <source>
        <dbReference type="EMBL" id="ERJ11011.1"/>
    </source>
</evidence>